<dbReference type="InterPro" id="IPR050831">
    <property type="entry name" value="CEA_cell_adhesion"/>
</dbReference>
<evidence type="ECO:0000313" key="4">
    <source>
        <dbReference type="Ensembl" id="ENSCPBP00000009408.1"/>
    </source>
</evidence>
<name>A0A8C3FNF7_CHRPI</name>
<dbReference type="PANTHER" id="PTHR44427:SF1">
    <property type="entry name" value="CARCINOEMBRYONIC ANTIGEN-RELATED CELL ADHESION MOLECULE 1"/>
    <property type="match status" value="1"/>
</dbReference>
<keyword evidence="1" id="KW-0732">Signal</keyword>
<dbReference type="Gene3D" id="2.60.40.10">
    <property type="entry name" value="Immunoglobulins"/>
    <property type="match status" value="1"/>
</dbReference>
<dbReference type="Ensembl" id="ENSCPBT00000011323.1">
    <property type="protein sequence ID" value="ENSCPBP00000009408.1"/>
    <property type="gene ID" value="ENSCPBG00000007275.1"/>
</dbReference>
<dbReference type="OMA" id="HIVNLTH"/>
<evidence type="ECO:0000256" key="1">
    <source>
        <dbReference type="ARBA" id="ARBA00022729"/>
    </source>
</evidence>
<accession>A0A8C3FNF7</accession>
<dbReference type="InterPro" id="IPR036179">
    <property type="entry name" value="Ig-like_dom_sf"/>
</dbReference>
<dbReference type="GeneTree" id="ENSGT00950000185100"/>
<keyword evidence="3" id="KW-0393">Immunoglobulin domain</keyword>
<reference evidence="4" key="1">
    <citation type="submission" date="2025-08" db="UniProtKB">
        <authorList>
            <consortium name="Ensembl"/>
        </authorList>
    </citation>
    <scope>IDENTIFICATION</scope>
</reference>
<organism evidence="4 5">
    <name type="scientific">Chrysemys picta bellii</name>
    <name type="common">Western painted turtle</name>
    <name type="synonym">Emys bellii</name>
    <dbReference type="NCBI Taxonomy" id="8478"/>
    <lineage>
        <taxon>Eukaryota</taxon>
        <taxon>Metazoa</taxon>
        <taxon>Chordata</taxon>
        <taxon>Craniata</taxon>
        <taxon>Vertebrata</taxon>
        <taxon>Euteleostomi</taxon>
        <taxon>Archelosauria</taxon>
        <taxon>Testudinata</taxon>
        <taxon>Testudines</taxon>
        <taxon>Cryptodira</taxon>
        <taxon>Durocryptodira</taxon>
        <taxon>Testudinoidea</taxon>
        <taxon>Emydidae</taxon>
        <taxon>Chrysemys</taxon>
    </lineage>
</organism>
<dbReference type="InterPro" id="IPR013783">
    <property type="entry name" value="Ig-like_fold"/>
</dbReference>
<proteinExistence type="predicted"/>
<dbReference type="PANTHER" id="PTHR44427">
    <property type="entry name" value="CARCINOEMBRYONIC ANTIGEN-RELATED CELL ADHESION MOLECULE 19"/>
    <property type="match status" value="1"/>
</dbReference>
<protein>
    <recommendedName>
        <fullName evidence="6">Immunoglobulin V-set domain-containing protein</fullName>
    </recommendedName>
</protein>
<evidence type="ECO:0000256" key="2">
    <source>
        <dbReference type="ARBA" id="ARBA00023180"/>
    </source>
</evidence>
<evidence type="ECO:0000256" key="3">
    <source>
        <dbReference type="ARBA" id="ARBA00023319"/>
    </source>
</evidence>
<reference evidence="4" key="2">
    <citation type="submission" date="2025-09" db="UniProtKB">
        <authorList>
            <consortium name="Ensembl"/>
        </authorList>
    </citation>
    <scope>IDENTIFICATION</scope>
</reference>
<dbReference type="Proteomes" id="UP000694380">
    <property type="component" value="Unplaced"/>
</dbReference>
<dbReference type="AlphaFoldDB" id="A0A8C3FNF7"/>
<keyword evidence="5" id="KW-1185">Reference proteome</keyword>
<evidence type="ECO:0000313" key="5">
    <source>
        <dbReference type="Proteomes" id="UP000694380"/>
    </source>
</evidence>
<dbReference type="SUPFAM" id="SSF48726">
    <property type="entry name" value="Immunoglobulin"/>
    <property type="match status" value="1"/>
</dbReference>
<evidence type="ECO:0008006" key="6">
    <source>
        <dbReference type="Google" id="ProtNLM"/>
    </source>
</evidence>
<keyword evidence="2" id="KW-0325">Glycoprotein</keyword>
<sequence>HRSPIVPHRSCFAWGDYLSGLPTPAASVLGSCLQPAPAQTPVTIVLTPPSPVVGGGVSLAPKNPPQRFLSCIWYRSVTADENSRILTYFPPPNPIQQNGSAHTGRETLGPGCALNMAGLMLNYTGNYTVLIASRTNPILSTVVLHVRNPVSTNHSDPSTVTLACE</sequence>